<dbReference type="GO" id="GO:0090575">
    <property type="term" value="C:RNA polymerase II transcription regulator complex"/>
    <property type="evidence" value="ECO:0007669"/>
    <property type="project" value="TreeGrafter"/>
</dbReference>
<keyword evidence="3" id="KW-0539">Nucleus</keyword>
<sequence length="406" mass="45680">MNDTADVQFPNDSQHSLQWSAFKPRAIASKPLPLTNFDNPLPFISIAAEHDKRKWENQGALDEHDRKKHVNDARSPSSDGHSSARTCANVQDTTEAKARRKAQNRAAQRAFRERKEKYVHELETKIKHMEQAHKQESDRLLETNQNLMSLIQKLEAEIVHLKSKSVSANTPSMSMNTPESAADNMRSDYSGSPRSEDRIRDPDSMDISTGPLDETSTPSKSSLGSRHCGSGCHTTKDGVSFCEKLKDEVCSSAYERLLSESIFDTSGQVNSSIEPVPIVTSPINSDNMDHSKQKRNKFSTFRRNFLPDSPEDEDSDEYDLTSGTSDAFKHDPHPVTMQPGKQLITCSQVWERLCEHPQFEEFDIDELCVQLKLKAKCSGSGPVIEEDELHEVLEALESKLARDSRH</sequence>
<protein>
    <recommendedName>
        <fullName evidence="5">BZIP domain-containing protein</fullName>
    </recommendedName>
</protein>
<dbReference type="EMBL" id="JAEPRA010000009">
    <property type="protein sequence ID" value="KAG2180359.1"/>
    <property type="molecule type" value="Genomic_DNA"/>
</dbReference>
<dbReference type="AlphaFoldDB" id="A0A8H7PTM9"/>
<evidence type="ECO:0000259" key="5">
    <source>
        <dbReference type="PROSITE" id="PS50217"/>
    </source>
</evidence>
<accession>A0A8H7PTM9</accession>
<dbReference type="Pfam" id="PF00170">
    <property type="entry name" value="bZIP_1"/>
    <property type="match status" value="1"/>
</dbReference>
<name>A0A8H7PTM9_9FUNG</name>
<evidence type="ECO:0000256" key="2">
    <source>
        <dbReference type="ARBA" id="ARBA00004496"/>
    </source>
</evidence>
<feature type="region of interest" description="Disordered" evidence="4">
    <location>
        <begin position="55"/>
        <end position="113"/>
    </location>
</feature>
<dbReference type="PROSITE" id="PS50217">
    <property type="entry name" value="BZIP"/>
    <property type="match status" value="1"/>
</dbReference>
<dbReference type="InterPro" id="IPR050936">
    <property type="entry name" value="AP-1-like"/>
</dbReference>
<feature type="compositionally biased region" description="Polar residues" evidence="4">
    <location>
        <begin position="214"/>
        <end position="224"/>
    </location>
</feature>
<dbReference type="PROSITE" id="PS00036">
    <property type="entry name" value="BZIP_BASIC"/>
    <property type="match status" value="1"/>
</dbReference>
<dbReference type="SMART" id="SM00338">
    <property type="entry name" value="BRLZ"/>
    <property type="match status" value="1"/>
</dbReference>
<dbReference type="InterPro" id="IPR023167">
    <property type="entry name" value="Yap1_redox_dom_sf"/>
</dbReference>
<gene>
    <name evidence="6" type="ORF">INT44_003361</name>
</gene>
<keyword evidence="7" id="KW-1185">Reference proteome</keyword>
<feature type="compositionally biased region" description="Acidic residues" evidence="4">
    <location>
        <begin position="309"/>
        <end position="319"/>
    </location>
</feature>
<organism evidence="6 7">
    <name type="scientific">Umbelopsis vinacea</name>
    <dbReference type="NCBI Taxonomy" id="44442"/>
    <lineage>
        <taxon>Eukaryota</taxon>
        <taxon>Fungi</taxon>
        <taxon>Fungi incertae sedis</taxon>
        <taxon>Mucoromycota</taxon>
        <taxon>Mucoromycotina</taxon>
        <taxon>Umbelopsidomycetes</taxon>
        <taxon>Umbelopsidales</taxon>
        <taxon>Umbelopsidaceae</taxon>
        <taxon>Umbelopsis</taxon>
    </lineage>
</organism>
<feature type="domain" description="BZIP" evidence="5">
    <location>
        <begin position="94"/>
        <end position="157"/>
    </location>
</feature>
<feature type="region of interest" description="Disordered" evidence="4">
    <location>
        <begin position="303"/>
        <end position="334"/>
    </location>
</feature>
<dbReference type="Proteomes" id="UP000612746">
    <property type="component" value="Unassembled WGS sequence"/>
</dbReference>
<evidence type="ECO:0000313" key="6">
    <source>
        <dbReference type="EMBL" id="KAG2180359.1"/>
    </source>
</evidence>
<evidence type="ECO:0000313" key="7">
    <source>
        <dbReference type="Proteomes" id="UP000612746"/>
    </source>
</evidence>
<dbReference type="OrthoDB" id="2593073at2759"/>
<reference evidence="6" key="1">
    <citation type="submission" date="2020-12" db="EMBL/GenBank/DDBJ databases">
        <title>Metabolic potential, ecology and presence of endohyphal bacteria is reflected in genomic diversity of Mucoromycotina.</title>
        <authorList>
            <person name="Muszewska A."/>
            <person name="Okrasinska A."/>
            <person name="Steczkiewicz K."/>
            <person name="Drgas O."/>
            <person name="Orlowska M."/>
            <person name="Perlinska-Lenart U."/>
            <person name="Aleksandrzak-Piekarczyk T."/>
            <person name="Szatraj K."/>
            <person name="Zielenkiewicz U."/>
            <person name="Pilsyk S."/>
            <person name="Malc E."/>
            <person name="Mieczkowski P."/>
            <person name="Kruszewska J.S."/>
            <person name="Biernat P."/>
            <person name="Pawlowska J."/>
        </authorList>
    </citation>
    <scope>NUCLEOTIDE SEQUENCE</scope>
    <source>
        <strain evidence="6">WA0000051536</strain>
    </source>
</reference>
<evidence type="ECO:0000256" key="1">
    <source>
        <dbReference type="ARBA" id="ARBA00004123"/>
    </source>
</evidence>
<feature type="compositionally biased region" description="Polar residues" evidence="4">
    <location>
        <begin position="74"/>
        <end position="93"/>
    </location>
</feature>
<dbReference type="GO" id="GO:0033554">
    <property type="term" value="P:cellular response to stress"/>
    <property type="evidence" value="ECO:0007669"/>
    <property type="project" value="UniProtKB-ARBA"/>
</dbReference>
<dbReference type="InterPro" id="IPR046347">
    <property type="entry name" value="bZIP_sf"/>
</dbReference>
<dbReference type="GO" id="GO:0005737">
    <property type="term" value="C:cytoplasm"/>
    <property type="evidence" value="ECO:0007669"/>
    <property type="project" value="UniProtKB-SubCell"/>
</dbReference>
<feature type="region of interest" description="Disordered" evidence="4">
    <location>
        <begin position="166"/>
        <end position="230"/>
    </location>
</feature>
<dbReference type="GO" id="GO:0000976">
    <property type="term" value="F:transcription cis-regulatory region binding"/>
    <property type="evidence" value="ECO:0007669"/>
    <property type="project" value="InterPro"/>
</dbReference>
<dbReference type="InterPro" id="IPR004827">
    <property type="entry name" value="bZIP"/>
</dbReference>
<evidence type="ECO:0000256" key="4">
    <source>
        <dbReference type="SAM" id="MobiDB-lite"/>
    </source>
</evidence>
<proteinExistence type="predicted"/>
<evidence type="ECO:0000256" key="3">
    <source>
        <dbReference type="ARBA" id="ARBA00023242"/>
    </source>
</evidence>
<comment type="caution">
    <text evidence="6">The sequence shown here is derived from an EMBL/GenBank/DDBJ whole genome shotgun (WGS) entry which is preliminary data.</text>
</comment>
<dbReference type="PANTHER" id="PTHR40621:SF6">
    <property type="entry name" value="AP-1-LIKE TRANSCRIPTION FACTOR YAP1-RELATED"/>
    <property type="match status" value="1"/>
</dbReference>
<feature type="compositionally biased region" description="Basic and acidic residues" evidence="4">
    <location>
        <begin position="194"/>
        <end position="203"/>
    </location>
</feature>
<dbReference type="Pfam" id="PF08601">
    <property type="entry name" value="PAP1"/>
    <property type="match status" value="1"/>
</dbReference>
<feature type="compositionally biased region" description="Polar residues" evidence="4">
    <location>
        <begin position="166"/>
        <end position="179"/>
    </location>
</feature>
<dbReference type="SUPFAM" id="SSF111430">
    <property type="entry name" value="YAP1 redox domain"/>
    <property type="match status" value="1"/>
</dbReference>
<dbReference type="SUPFAM" id="SSF57959">
    <property type="entry name" value="Leucine zipper domain"/>
    <property type="match status" value="1"/>
</dbReference>
<dbReference type="InterPro" id="IPR013910">
    <property type="entry name" value="TF_PAP1"/>
</dbReference>
<dbReference type="CDD" id="cd14688">
    <property type="entry name" value="bZIP_YAP"/>
    <property type="match status" value="1"/>
</dbReference>
<dbReference type="GO" id="GO:0001228">
    <property type="term" value="F:DNA-binding transcription activator activity, RNA polymerase II-specific"/>
    <property type="evidence" value="ECO:0007669"/>
    <property type="project" value="TreeGrafter"/>
</dbReference>
<dbReference type="Gene3D" id="1.20.5.170">
    <property type="match status" value="1"/>
</dbReference>
<dbReference type="Gene3D" id="1.10.238.100">
    <property type="entry name" value="YAP1 redox domain. Chain B"/>
    <property type="match status" value="1"/>
</dbReference>
<dbReference type="PANTHER" id="PTHR40621">
    <property type="entry name" value="TRANSCRIPTION FACTOR KAPC-RELATED"/>
    <property type="match status" value="1"/>
</dbReference>
<comment type="subcellular location">
    <subcellularLocation>
        <location evidence="2">Cytoplasm</location>
    </subcellularLocation>
    <subcellularLocation>
        <location evidence="1">Nucleus</location>
    </subcellularLocation>
</comment>
<feature type="compositionally biased region" description="Basic and acidic residues" evidence="4">
    <location>
        <begin position="55"/>
        <end position="65"/>
    </location>
</feature>